<dbReference type="Pfam" id="PF22699">
    <property type="entry name" value="GMIP-like_FCH"/>
    <property type="match status" value="1"/>
</dbReference>
<organism evidence="3 4">
    <name type="scientific">Wuchereria bancrofti</name>
    <dbReference type="NCBI Taxonomy" id="6293"/>
    <lineage>
        <taxon>Eukaryota</taxon>
        <taxon>Metazoa</taxon>
        <taxon>Ecdysozoa</taxon>
        <taxon>Nematoda</taxon>
        <taxon>Chromadorea</taxon>
        <taxon>Rhabditida</taxon>
        <taxon>Spirurina</taxon>
        <taxon>Spiruromorpha</taxon>
        <taxon>Filarioidea</taxon>
        <taxon>Onchocercidae</taxon>
        <taxon>Wuchereria</taxon>
    </lineage>
</organism>
<proteinExistence type="predicted"/>
<gene>
    <name evidence="3" type="ORF">WUBG_04715</name>
</gene>
<comment type="caution">
    <text evidence="3">The sequence shown here is derived from an EMBL/GenBank/DDBJ whole genome shotgun (WGS) entry which is preliminary data.</text>
</comment>
<name>J9EQ93_WUCBA</name>
<dbReference type="AlphaFoldDB" id="J9EQ93"/>
<reference evidence="4" key="1">
    <citation type="submission" date="2012-08" db="EMBL/GenBank/DDBJ databases">
        <title>The Genome Sequence of Wuchereria bancrofti.</title>
        <authorList>
            <person name="Nutman T.B."/>
            <person name="Fink D.L."/>
            <person name="Russ C."/>
            <person name="Young S."/>
            <person name="Zeng Q."/>
            <person name="Koehrsen M."/>
            <person name="Alvarado L."/>
            <person name="Berlin A."/>
            <person name="Chapman S.B."/>
            <person name="Chen Z."/>
            <person name="Freedman E."/>
            <person name="Gellesch M."/>
            <person name="Goldberg J."/>
            <person name="Griggs A."/>
            <person name="Gujja S."/>
            <person name="Heilman E.R."/>
            <person name="Heiman D."/>
            <person name="Hepburn T."/>
            <person name="Howarth C."/>
            <person name="Jen D."/>
            <person name="Larson L."/>
            <person name="Lewis B."/>
            <person name="Mehta T."/>
            <person name="Park D."/>
            <person name="Pearson M."/>
            <person name="Roberts A."/>
            <person name="Saif S."/>
            <person name="Shea T."/>
            <person name="Shenoy N."/>
            <person name="Sisk P."/>
            <person name="Stolte C."/>
            <person name="Sykes S."/>
            <person name="Walk T."/>
            <person name="White J."/>
            <person name="Yandava C."/>
            <person name="Haas B."/>
            <person name="Henn M.R."/>
            <person name="Nusbaum C."/>
            <person name="Birren B."/>
        </authorList>
    </citation>
    <scope>NUCLEOTIDE SEQUENCE [LARGE SCALE GENOMIC DNA]</scope>
    <source>
        <strain evidence="4">NA</strain>
    </source>
</reference>
<evidence type="ECO:0000313" key="3">
    <source>
        <dbReference type="EMBL" id="EJW84373.1"/>
    </source>
</evidence>
<dbReference type="InterPro" id="IPR027267">
    <property type="entry name" value="AH/BAR_dom_sf"/>
</dbReference>
<dbReference type="EMBL" id="ADBV01001656">
    <property type="protein sequence ID" value="EJW84373.1"/>
    <property type="molecule type" value="Genomic_DNA"/>
</dbReference>
<feature type="domain" description="GMIP/FCHO2-like FCH" evidence="2">
    <location>
        <begin position="17"/>
        <end position="63"/>
    </location>
</feature>
<dbReference type="InterPro" id="IPR054713">
    <property type="entry name" value="GMIP/FCHO2-like_FCH"/>
</dbReference>
<dbReference type="SUPFAM" id="SSF103657">
    <property type="entry name" value="BAR/IMD domain-like"/>
    <property type="match status" value="1"/>
</dbReference>
<sequence length="128" mass="14988">MVATAVDYTEHFWGEKHHGYHVLYENLKHEEESVQELAQFIKERAAYEEEWNKFLNKCIAKTNGLIAPGSMQYTLFETKHSQISCQHIMSSFYGCSFFCNKHAFEYSALSSLPFWLSSLICWTNKELC</sequence>
<accession>J9EQ93</accession>
<dbReference type="Gene3D" id="1.20.1270.60">
    <property type="entry name" value="Arfaptin homology (AH) domain/BAR domain"/>
    <property type="match status" value="1"/>
</dbReference>
<evidence type="ECO:0000313" key="4">
    <source>
        <dbReference type="Proteomes" id="UP000004810"/>
    </source>
</evidence>
<keyword evidence="1" id="KW-0175">Coiled coil</keyword>
<evidence type="ECO:0000256" key="1">
    <source>
        <dbReference type="ARBA" id="ARBA00023054"/>
    </source>
</evidence>
<evidence type="ECO:0000259" key="2">
    <source>
        <dbReference type="Pfam" id="PF22699"/>
    </source>
</evidence>
<dbReference type="Proteomes" id="UP000004810">
    <property type="component" value="Unassembled WGS sequence"/>
</dbReference>
<protein>
    <recommendedName>
        <fullName evidence="2">GMIP/FCHO2-like FCH domain-containing protein</fullName>
    </recommendedName>
</protein>